<dbReference type="PROSITE" id="PS01124">
    <property type="entry name" value="HTH_ARAC_FAMILY_2"/>
    <property type="match status" value="1"/>
</dbReference>
<feature type="domain" description="HTH araC/xylS-type" evidence="4">
    <location>
        <begin position="215"/>
        <end position="313"/>
    </location>
</feature>
<dbReference type="KEGG" id="gom:D7316_04020"/>
<keyword evidence="2" id="KW-0238">DNA-binding</keyword>
<dbReference type="PANTHER" id="PTHR46796">
    <property type="entry name" value="HTH-TYPE TRANSCRIPTIONAL ACTIVATOR RHAS-RELATED"/>
    <property type="match status" value="1"/>
</dbReference>
<gene>
    <name evidence="5" type="primary">virF_2</name>
    <name evidence="5" type="ORF">D7316_04020</name>
</gene>
<dbReference type="Proteomes" id="UP000271469">
    <property type="component" value="Chromosome"/>
</dbReference>
<dbReference type="InterPro" id="IPR050204">
    <property type="entry name" value="AraC_XylS_family_regulators"/>
</dbReference>
<dbReference type="RefSeq" id="WP_124709778.1">
    <property type="nucleotide sequence ID" value="NZ_CP033972.1"/>
</dbReference>
<dbReference type="SUPFAM" id="SSF46689">
    <property type="entry name" value="Homeodomain-like"/>
    <property type="match status" value="2"/>
</dbReference>
<dbReference type="SMART" id="SM00342">
    <property type="entry name" value="HTH_ARAC"/>
    <property type="match status" value="1"/>
</dbReference>
<evidence type="ECO:0000259" key="4">
    <source>
        <dbReference type="PROSITE" id="PS01124"/>
    </source>
</evidence>
<keyword evidence="3" id="KW-0804">Transcription</keyword>
<evidence type="ECO:0000313" key="5">
    <source>
        <dbReference type="EMBL" id="AZG47410.1"/>
    </source>
</evidence>
<name>A0A3G8JTB9_9ACTN</name>
<protein>
    <submittedName>
        <fullName evidence="5">Virulence regulon transcriptional activator VirF</fullName>
    </submittedName>
</protein>
<sequence length="324" mass="34915">MSASEQLVGTRDWETAHQAVADVYFPHELAALDGRDDIDLSLRTVELGGVTIGRLTWGTAVSIACDYPGAYEVNIPLSGRLHSRSGHDELVSTPGQGTIFAADTPSLITRWTADCHVLGVKFDAEHLEREADRIHLAPIRRRLSLPDRVDVSTDAGASWLGLVTALSAQTREPVDLLANPLVGPQLASAVTTAFLLAVTGADVESERPMRPGMVKRVLDALHDDPGRPWTLAEMAAVGGTSVRRLQEAFAEYVGTTPTRALADIRLERAHADLDSGDVTVADAAARWGFSSPSRFASAHRRRYGVNPSQVVRGHVTDRAQRPPG</sequence>
<dbReference type="InterPro" id="IPR018060">
    <property type="entry name" value="HTH_AraC"/>
</dbReference>
<dbReference type="Pfam" id="PF12833">
    <property type="entry name" value="HTH_18"/>
    <property type="match status" value="1"/>
</dbReference>
<dbReference type="Pfam" id="PF14525">
    <property type="entry name" value="AraC_binding_2"/>
    <property type="match status" value="1"/>
</dbReference>
<dbReference type="Gene3D" id="1.10.10.60">
    <property type="entry name" value="Homeodomain-like"/>
    <property type="match status" value="1"/>
</dbReference>
<evidence type="ECO:0000256" key="1">
    <source>
        <dbReference type="ARBA" id="ARBA00023015"/>
    </source>
</evidence>
<evidence type="ECO:0000256" key="3">
    <source>
        <dbReference type="ARBA" id="ARBA00023163"/>
    </source>
</evidence>
<dbReference type="AlphaFoldDB" id="A0A3G8JTB9"/>
<dbReference type="InterPro" id="IPR009057">
    <property type="entry name" value="Homeodomain-like_sf"/>
</dbReference>
<reference evidence="5 6" key="1">
    <citation type="submission" date="2018-11" db="EMBL/GenBank/DDBJ databases">
        <title>Gordonia insulae sp. nov., isolated from an island soil.</title>
        <authorList>
            <person name="Kim Y.S."/>
            <person name="Kim S.B."/>
        </authorList>
    </citation>
    <scope>NUCLEOTIDE SEQUENCE [LARGE SCALE GENOMIC DNA]</scope>
    <source>
        <strain evidence="5 6">MMS17-SY073</strain>
    </source>
</reference>
<keyword evidence="1" id="KW-0805">Transcription regulation</keyword>
<dbReference type="GO" id="GO:0043565">
    <property type="term" value="F:sequence-specific DNA binding"/>
    <property type="evidence" value="ECO:0007669"/>
    <property type="project" value="InterPro"/>
</dbReference>
<dbReference type="InterPro" id="IPR035418">
    <property type="entry name" value="AraC-bd_2"/>
</dbReference>
<evidence type="ECO:0000256" key="2">
    <source>
        <dbReference type="ARBA" id="ARBA00023125"/>
    </source>
</evidence>
<dbReference type="GO" id="GO:0003700">
    <property type="term" value="F:DNA-binding transcription factor activity"/>
    <property type="evidence" value="ECO:0007669"/>
    <property type="project" value="InterPro"/>
</dbReference>
<evidence type="ECO:0000313" key="6">
    <source>
        <dbReference type="Proteomes" id="UP000271469"/>
    </source>
</evidence>
<dbReference type="EMBL" id="CP033972">
    <property type="protein sequence ID" value="AZG47410.1"/>
    <property type="molecule type" value="Genomic_DNA"/>
</dbReference>
<accession>A0A3G8JTB9</accession>
<proteinExistence type="predicted"/>
<dbReference type="OrthoDB" id="5464689at2"/>
<keyword evidence="6" id="KW-1185">Reference proteome</keyword>
<organism evidence="5 6">
    <name type="scientific">Gordonia insulae</name>
    <dbReference type="NCBI Taxonomy" id="2420509"/>
    <lineage>
        <taxon>Bacteria</taxon>
        <taxon>Bacillati</taxon>
        <taxon>Actinomycetota</taxon>
        <taxon>Actinomycetes</taxon>
        <taxon>Mycobacteriales</taxon>
        <taxon>Gordoniaceae</taxon>
        <taxon>Gordonia</taxon>
    </lineage>
</organism>